<dbReference type="Pfam" id="PF16363">
    <property type="entry name" value="GDP_Man_Dehyd"/>
    <property type="match status" value="1"/>
</dbReference>
<dbReference type="NCBIfam" id="TIGR02622">
    <property type="entry name" value="CDP_4_6_dhtase"/>
    <property type="match status" value="1"/>
</dbReference>
<dbReference type="InterPro" id="IPR036291">
    <property type="entry name" value="NAD(P)-bd_dom_sf"/>
</dbReference>
<dbReference type="OrthoDB" id="9779041at2"/>
<proteinExistence type="predicted"/>
<organism evidence="2 3">
    <name type="scientific">Paenibacillus beijingensis</name>
    <dbReference type="NCBI Taxonomy" id="1126833"/>
    <lineage>
        <taxon>Bacteria</taxon>
        <taxon>Bacillati</taxon>
        <taxon>Bacillota</taxon>
        <taxon>Bacilli</taxon>
        <taxon>Bacillales</taxon>
        <taxon>Paenibacillaceae</taxon>
        <taxon>Paenibacillus</taxon>
    </lineage>
</organism>
<reference evidence="2 3" key="1">
    <citation type="journal article" date="2015" name="J. Biotechnol.">
        <title>Complete genome sequence of Paenibacillus beijingensis 7188(T) (=DSM 24997(T)), a novel rhizobacterium from jujube garden soil.</title>
        <authorList>
            <person name="Kwak Y."/>
            <person name="Shin J.H."/>
        </authorList>
    </citation>
    <scope>NUCLEOTIDE SEQUENCE [LARGE SCALE GENOMIC DNA]</scope>
    <source>
        <strain evidence="2 3">DSM 24997</strain>
    </source>
</reference>
<dbReference type="KEGG" id="pbj:VN24_05895"/>
<dbReference type="HOGENOM" id="CLU_007383_1_7_9"/>
<dbReference type="PANTHER" id="PTHR43000">
    <property type="entry name" value="DTDP-D-GLUCOSE 4,6-DEHYDRATASE-RELATED"/>
    <property type="match status" value="1"/>
</dbReference>
<dbReference type="InterPro" id="IPR016040">
    <property type="entry name" value="NAD(P)-bd_dom"/>
</dbReference>
<evidence type="ECO:0000313" key="2">
    <source>
        <dbReference type="EMBL" id="AJY74192.1"/>
    </source>
</evidence>
<dbReference type="CDD" id="cd05252">
    <property type="entry name" value="CDP_GD_SDR_e"/>
    <property type="match status" value="1"/>
</dbReference>
<dbReference type="SUPFAM" id="SSF51735">
    <property type="entry name" value="NAD(P)-binding Rossmann-fold domains"/>
    <property type="match status" value="1"/>
</dbReference>
<evidence type="ECO:0000313" key="3">
    <source>
        <dbReference type="Proteomes" id="UP000032633"/>
    </source>
</evidence>
<dbReference type="Proteomes" id="UP000032633">
    <property type="component" value="Chromosome"/>
</dbReference>
<dbReference type="STRING" id="1126833.VN24_05895"/>
<accession>A0A0D5NGW5</accession>
<dbReference type="Gene3D" id="3.40.50.720">
    <property type="entry name" value="NAD(P)-binding Rossmann-like Domain"/>
    <property type="match status" value="1"/>
</dbReference>
<protein>
    <submittedName>
        <fullName evidence="2">CDP-glucose 4,6-dehydratase</fullName>
    </submittedName>
</protein>
<feature type="domain" description="NAD(P)-binding" evidence="1">
    <location>
        <begin position="13"/>
        <end position="329"/>
    </location>
</feature>
<name>A0A0D5NGW5_9BACL</name>
<sequence>MIDPSFWKGKSVFITGNTGFKGSWISMWLHSLGANVTGYSLQPHTNPSLFELCRLYQLVPTHYADIRDKKTLTEALRKADPDIVIHMAAQPIVRESYQHPLDTYEINVMGTVNLLEAVREMAASNGRIQVFLNVTSDKCYENNEWPWGYRENDRLGGHDPYSNSKACSELVTSAYRNSFFHSGSDLKVAVATARAGNVIGGGDWSKDRLVPDCINALHHNRSIVIRNPHALRPWQHVLEPVSGYILLAQQLYLHGSAYAQAWNFGPYEQDVKSVQWIVNSLCRKWGQSASFDIQPGDHPHEAQLLKLDCSKAIAELGWKPKWHLDTALDKVVEWARAYEEQRDLLTFTLSQIDEYIHTS</sequence>
<gene>
    <name evidence="2" type="ORF">VN24_05895</name>
</gene>
<reference evidence="3" key="2">
    <citation type="submission" date="2015-03" db="EMBL/GenBank/DDBJ databases">
        <title>Genome sequence of Paenibacillus beijingensis strain DSM 24997T.</title>
        <authorList>
            <person name="Kwak Y."/>
            <person name="Shin J.-H."/>
        </authorList>
    </citation>
    <scope>NUCLEOTIDE SEQUENCE [LARGE SCALE GENOMIC DNA]</scope>
    <source>
        <strain evidence="3">DSM 24997</strain>
    </source>
</reference>
<keyword evidence="3" id="KW-1185">Reference proteome</keyword>
<dbReference type="Gene3D" id="3.90.25.10">
    <property type="entry name" value="UDP-galactose 4-epimerase, domain 1"/>
    <property type="match status" value="1"/>
</dbReference>
<dbReference type="PATRIC" id="fig|1126833.4.peg.1281"/>
<dbReference type="AlphaFoldDB" id="A0A0D5NGW5"/>
<evidence type="ECO:0000259" key="1">
    <source>
        <dbReference type="Pfam" id="PF16363"/>
    </source>
</evidence>
<dbReference type="EMBL" id="CP011058">
    <property type="protein sequence ID" value="AJY74192.1"/>
    <property type="molecule type" value="Genomic_DNA"/>
</dbReference>
<dbReference type="InterPro" id="IPR013445">
    <property type="entry name" value="CDP_4_6_deHydtase"/>
</dbReference>